<dbReference type="GeneID" id="103505377"/>
<dbReference type="RefSeq" id="XP_008467929.1">
    <property type="nucleotide sequence ID" value="XM_008469707.2"/>
</dbReference>
<dbReference type="PROSITE" id="PS50206">
    <property type="entry name" value="RHODANESE_3"/>
    <property type="match status" value="1"/>
</dbReference>
<organism evidence="3">
    <name type="scientific">Diaphorina citri</name>
    <name type="common">Asian citrus psyllid</name>
    <dbReference type="NCBI Taxonomy" id="121845"/>
    <lineage>
        <taxon>Eukaryota</taxon>
        <taxon>Metazoa</taxon>
        <taxon>Ecdysozoa</taxon>
        <taxon>Arthropoda</taxon>
        <taxon>Hexapoda</taxon>
        <taxon>Insecta</taxon>
        <taxon>Pterygota</taxon>
        <taxon>Neoptera</taxon>
        <taxon>Paraneoptera</taxon>
        <taxon>Hemiptera</taxon>
        <taxon>Sternorrhyncha</taxon>
        <taxon>Psylloidea</taxon>
        <taxon>Psyllidae</taxon>
        <taxon>Diaphorininae</taxon>
        <taxon>Diaphorina</taxon>
    </lineage>
</organism>
<dbReference type="InterPro" id="IPR001763">
    <property type="entry name" value="Rhodanese-like_dom"/>
</dbReference>
<keyword evidence="2" id="KW-1185">Reference proteome</keyword>
<dbReference type="SUPFAM" id="SSF52821">
    <property type="entry name" value="Rhodanese/Cell cycle control phosphatase"/>
    <property type="match status" value="1"/>
</dbReference>
<reference evidence="3" key="1">
    <citation type="submission" date="2023-09" db="UniProtKB">
        <authorList>
            <consortium name="RefSeq"/>
        </authorList>
    </citation>
    <scope>IDENTIFICATION</scope>
</reference>
<proteinExistence type="predicted"/>
<dbReference type="AlphaFoldDB" id="A0A1S3CU89"/>
<dbReference type="GO" id="GO:0005739">
    <property type="term" value="C:mitochondrion"/>
    <property type="evidence" value="ECO:0007669"/>
    <property type="project" value="TreeGrafter"/>
</dbReference>
<dbReference type="Gene3D" id="3.40.250.10">
    <property type="entry name" value="Rhodanese-like domain"/>
    <property type="match status" value="1"/>
</dbReference>
<evidence type="ECO:0000313" key="3">
    <source>
        <dbReference type="RefSeq" id="XP_008467929.1"/>
    </source>
</evidence>
<dbReference type="OMA" id="MEWISQV"/>
<evidence type="ECO:0000313" key="4">
    <source>
        <dbReference type="RefSeq" id="XP_026676527.1"/>
    </source>
</evidence>
<dbReference type="RefSeq" id="XP_026676527.1">
    <property type="nucleotide sequence ID" value="XM_026820726.1"/>
</dbReference>
<dbReference type="PANTHER" id="PTHR44086:SF10">
    <property type="entry name" value="THIOSULFATE SULFURTRANSFERASE_RHODANESE-LIKE DOMAIN-CONTAINING PROTEIN 3"/>
    <property type="match status" value="1"/>
</dbReference>
<gene>
    <name evidence="3 4" type="primary">LOC103505377</name>
</gene>
<dbReference type="STRING" id="121845.A0A1S3CU89"/>
<feature type="domain" description="Rhodanese" evidence="1">
    <location>
        <begin position="63"/>
        <end position="165"/>
    </location>
</feature>
<evidence type="ECO:0000313" key="2">
    <source>
        <dbReference type="Proteomes" id="UP000079169"/>
    </source>
</evidence>
<evidence type="ECO:0000259" key="1">
    <source>
        <dbReference type="PROSITE" id="PS50206"/>
    </source>
</evidence>
<dbReference type="Proteomes" id="UP000079169">
    <property type="component" value="Unplaced"/>
</dbReference>
<accession>A0A1S3CU89</accession>
<dbReference type="PaxDb" id="121845-A0A1S3CU89"/>
<dbReference type="SMART" id="SM00450">
    <property type="entry name" value="RHOD"/>
    <property type="match status" value="1"/>
</dbReference>
<dbReference type="GO" id="GO:0004792">
    <property type="term" value="F:thiosulfate-cyanide sulfurtransferase activity"/>
    <property type="evidence" value="ECO:0007669"/>
    <property type="project" value="TreeGrafter"/>
</dbReference>
<dbReference type="Pfam" id="PF00581">
    <property type="entry name" value="Rhodanese"/>
    <property type="match status" value="1"/>
</dbReference>
<protein>
    <submittedName>
        <fullName evidence="3 4">Rhodanese domain-containing protein CG4456-like</fullName>
    </submittedName>
</protein>
<sequence>MNTVVGSFKIFRSLSKMIPKYKSFIQHRVRTPLGDLTARSSTSQTAHPIVPVIMYDRLVKCIQTKQCLVVDARSNEEFKEAGAIPTSINVPIKDIETTFSLPAEAFENKFQIPKPSFTDLIVCYCYVGKRSIKACNMLIAMGYKNVMNYSAGWKNWKENTKEVEKK</sequence>
<name>A0A1S3CU89_DIACI</name>
<dbReference type="InterPro" id="IPR036873">
    <property type="entry name" value="Rhodanese-like_dom_sf"/>
</dbReference>
<dbReference type="PANTHER" id="PTHR44086">
    <property type="entry name" value="THIOSULFATE SULFURTRANSFERASE RDL2, MITOCHONDRIAL-RELATED"/>
    <property type="match status" value="1"/>
</dbReference>
<dbReference type="KEGG" id="dci:103505377"/>